<keyword evidence="5" id="KW-1185">Reference proteome</keyword>
<name>A0A0K1PS27_9BACT</name>
<evidence type="ECO:0008006" key="6">
    <source>
        <dbReference type="Google" id="ProtNLM"/>
    </source>
</evidence>
<dbReference type="RefSeq" id="WP_146647640.1">
    <property type="nucleotide sequence ID" value="NZ_CP012333.1"/>
</dbReference>
<keyword evidence="2" id="KW-0812">Transmembrane</keyword>
<evidence type="ECO:0000256" key="3">
    <source>
        <dbReference type="SAM" id="SignalP"/>
    </source>
</evidence>
<feature type="transmembrane region" description="Helical" evidence="2">
    <location>
        <begin position="170"/>
        <end position="193"/>
    </location>
</feature>
<evidence type="ECO:0000256" key="1">
    <source>
        <dbReference type="SAM" id="MobiDB-lite"/>
    </source>
</evidence>
<organism evidence="4 5">
    <name type="scientific">Labilithrix luteola</name>
    <dbReference type="NCBI Taxonomy" id="1391654"/>
    <lineage>
        <taxon>Bacteria</taxon>
        <taxon>Pseudomonadati</taxon>
        <taxon>Myxococcota</taxon>
        <taxon>Polyangia</taxon>
        <taxon>Polyangiales</taxon>
        <taxon>Labilitrichaceae</taxon>
        <taxon>Labilithrix</taxon>
    </lineage>
</organism>
<proteinExistence type="predicted"/>
<evidence type="ECO:0000313" key="5">
    <source>
        <dbReference type="Proteomes" id="UP000064967"/>
    </source>
</evidence>
<protein>
    <recommendedName>
        <fullName evidence="6">PEGA domain-containing protein</fullName>
    </recommendedName>
</protein>
<accession>A0A0K1PS27</accession>
<keyword evidence="3" id="KW-0732">Signal</keyword>
<evidence type="ECO:0000313" key="4">
    <source>
        <dbReference type="EMBL" id="AKU96333.1"/>
    </source>
</evidence>
<gene>
    <name evidence="4" type="ORF">AKJ09_02997</name>
</gene>
<dbReference type="KEGG" id="llu:AKJ09_02997"/>
<dbReference type="Proteomes" id="UP000064967">
    <property type="component" value="Chromosome"/>
</dbReference>
<reference evidence="4 5" key="1">
    <citation type="submission" date="2015-08" db="EMBL/GenBank/DDBJ databases">
        <authorList>
            <person name="Babu N.S."/>
            <person name="Beckwith C.J."/>
            <person name="Beseler K.G."/>
            <person name="Brison A."/>
            <person name="Carone J.V."/>
            <person name="Caskin T.P."/>
            <person name="Diamond M."/>
            <person name="Durham M.E."/>
            <person name="Foxe J.M."/>
            <person name="Go M."/>
            <person name="Henderson B.A."/>
            <person name="Jones I.B."/>
            <person name="McGettigan J.A."/>
            <person name="Micheletti S.J."/>
            <person name="Nasrallah M.E."/>
            <person name="Ortiz D."/>
            <person name="Piller C.R."/>
            <person name="Privatt S.R."/>
            <person name="Schneider S.L."/>
            <person name="Sharp S."/>
            <person name="Smith T.C."/>
            <person name="Stanton J.D."/>
            <person name="Ullery H.E."/>
            <person name="Wilson R.J."/>
            <person name="Serrano M.G."/>
            <person name="Buck G."/>
            <person name="Lee V."/>
            <person name="Wang Y."/>
            <person name="Carvalho R."/>
            <person name="Voegtly L."/>
            <person name="Shi R."/>
            <person name="Duckworth R."/>
            <person name="Johnson A."/>
            <person name="Loviza R."/>
            <person name="Walstead R."/>
            <person name="Shah Z."/>
            <person name="Kiflezghi M."/>
            <person name="Wade K."/>
            <person name="Ball S.L."/>
            <person name="Bradley K.W."/>
            <person name="Asai D.J."/>
            <person name="Bowman C.A."/>
            <person name="Russell D.A."/>
            <person name="Pope W.H."/>
            <person name="Jacobs-Sera D."/>
            <person name="Hendrix R.W."/>
            <person name="Hatfull G.F."/>
        </authorList>
    </citation>
    <scope>NUCLEOTIDE SEQUENCE [LARGE SCALE GENOMIC DNA]</scope>
    <source>
        <strain evidence="4 5">DSM 27648</strain>
    </source>
</reference>
<sequence>MTVRGVLGGLVASSLFSLAAPAAADETPNETPNVTIEAAPEQPPPPRVQAQAAMAGAVRVHFRTVRPKDHADLYEVRGVQAVYVCSSPCDAAVPIGSTMRVVFAGNTEEPHDFVMTAEDGGDVDLAVRSPSKGAVAGGAVMIAGGGVIALVGLILVAVSADTRSRTHVDLTTSGLVCLLGGGGLTVGGIVLIANRSREPRLEHEPRGIRDRASTFQSDTLVAKARDPLTPAAPATPLGFSFAF</sequence>
<dbReference type="EMBL" id="CP012333">
    <property type="protein sequence ID" value="AKU96333.1"/>
    <property type="molecule type" value="Genomic_DNA"/>
</dbReference>
<feature type="chain" id="PRO_5005466243" description="PEGA domain-containing protein" evidence="3">
    <location>
        <begin position="25"/>
        <end position="243"/>
    </location>
</feature>
<feature type="region of interest" description="Disordered" evidence="1">
    <location>
        <begin position="23"/>
        <end position="46"/>
    </location>
</feature>
<keyword evidence="2" id="KW-0472">Membrane</keyword>
<dbReference type="STRING" id="1391654.AKJ09_02997"/>
<feature type="transmembrane region" description="Helical" evidence="2">
    <location>
        <begin position="134"/>
        <end position="158"/>
    </location>
</feature>
<keyword evidence="2" id="KW-1133">Transmembrane helix</keyword>
<feature type="signal peptide" evidence="3">
    <location>
        <begin position="1"/>
        <end position="24"/>
    </location>
</feature>
<evidence type="ECO:0000256" key="2">
    <source>
        <dbReference type="SAM" id="Phobius"/>
    </source>
</evidence>
<dbReference type="AlphaFoldDB" id="A0A0K1PS27"/>